<dbReference type="EMBL" id="UZAN01039709">
    <property type="protein sequence ID" value="VDP66853.1"/>
    <property type="molecule type" value="Genomic_DNA"/>
</dbReference>
<gene>
    <name evidence="2" type="ORF">ECPE_LOCUS2575</name>
</gene>
<dbReference type="AlphaFoldDB" id="A0A183A6J0"/>
<dbReference type="OrthoDB" id="6287043at2759"/>
<name>A0A183A6J0_9TREM</name>
<organism evidence="4">
    <name type="scientific">Echinostoma caproni</name>
    <dbReference type="NCBI Taxonomy" id="27848"/>
    <lineage>
        <taxon>Eukaryota</taxon>
        <taxon>Metazoa</taxon>
        <taxon>Spiralia</taxon>
        <taxon>Lophotrochozoa</taxon>
        <taxon>Platyhelminthes</taxon>
        <taxon>Trematoda</taxon>
        <taxon>Digenea</taxon>
        <taxon>Plagiorchiida</taxon>
        <taxon>Echinostomata</taxon>
        <taxon>Echinostomatoidea</taxon>
        <taxon>Echinostomatidae</taxon>
        <taxon>Echinostoma</taxon>
    </lineage>
</organism>
<evidence type="ECO:0000256" key="1">
    <source>
        <dbReference type="SAM" id="MobiDB-lite"/>
    </source>
</evidence>
<proteinExistence type="predicted"/>
<reference evidence="4" key="1">
    <citation type="submission" date="2016-06" db="UniProtKB">
        <authorList>
            <consortium name="WormBaseParasite"/>
        </authorList>
    </citation>
    <scope>IDENTIFICATION</scope>
</reference>
<sequence>MSSGENLSSGCLLYADPLGPPTSNQNSGGTQLSTEEPIGLDKTVKKSVEQDECKQTVGTDAMANVYPGPSVIELNEDTDADKVCDSFVSKLQSTNCEESLVTDKTIDFQTMDTTASPPLTEESGNPDRMTYSRQDYPAVECPNPGDLHLVPDGCFADINSGPYVNSPPMYYIPQVVTYFPTPVKYPKETEEIDETQMNSDSYACTDGTNSKSVPHYHAGIILPRMESTGVAEMNHYVGVPCPDVQYAYSNYPCGLMDSTESIPYPPSMYCYSPDPGYLIYTNPVVQNSPTLILAYPM</sequence>
<feature type="region of interest" description="Disordered" evidence="1">
    <location>
        <begin position="1"/>
        <end position="41"/>
    </location>
</feature>
<feature type="compositionally biased region" description="Polar residues" evidence="1">
    <location>
        <begin position="21"/>
        <end position="34"/>
    </location>
</feature>
<dbReference type="Proteomes" id="UP000272942">
    <property type="component" value="Unassembled WGS sequence"/>
</dbReference>
<protein>
    <submittedName>
        <fullName evidence="4">Early flowering 3</fullName>
    </submittedName>
</protein>
<evidence type="ECO:0000313" key="3">
    <source>
        <dbReference type="Proteomes" id="UP000272942"/>
    </source>
</evidence>
<reference evidence="2 3" key="2">
    <citation type="submission" date="2018-11" db="EMBL/GenBank/DDBJ databases">
        <authorList>
            <consortium name="Pathogen Informatics"/>
        </authorList>
    </citation>
    <scope>NUCLEOTIDE SEQUENCE [LARGE SCALE GENOMIC DNA]</scope>
    <source>
        <strain evidence="2 3">Egypt</strain>
    </source>
</reference>
<dbReference type="WBParaSite" id="ECPE_0000257701-mRNA-1">
    <property type="protein sequence ID" value="ECPE_0000257701-mRNA-1"/>
    <property type="gene ID" value="ECPE_0000257701"/>
</dbReference>
<evidence type="ECO:0000313" key="2">
    <source>
        <dbReference type="EMBL" id="VDP66853.1"/>
    </source>
</evidence>
<keyword evidence="3" id="KW-1185">Reference proteome</keyword>
<evidence type="ECO:0000313" key="4">
    <source>
        <dbReference type="WBParaSite" id="ECPE_0000257701-mRNA-1"/>
    </source>
</evidence>
<accession>A0A183A6J0</accession>